<reference evidence="2" key="2">
    <citation type="submission" date="2022-01" db="EMBL/GenBank/DDBJ databases">
        <authorList>
            <person name="Yamashiro T."/>
            <person name="Shiraishi A."/>
            <person name="Satake H."/>
            <person name="Nakayama K."/>
        </authorList>
    </citation>
    <scope>NUCLEOTIDE SEQUENCE</scope>
</reference>
<dbReference type="PANTHER" id="PTHR33067">
    <property type="entry name" value="RNA-DIRECTED DNA POLYMERASE-RELATED"/>
    <property type="match status" value="1"/>
</dbReference>
<evidence type="ECO:0000313" key="3">
    <source>
        <dbReference type="Proteomes" id="UP001151760"/>
    </source>
</evidence>
<dbReference type="Proteomes" id="UP001151760">
    <property type="component" value="Unassembled WGS sequence"/>
</dbReference>
<evidence type="ECO:0000313" key="2">
    <source>
        <dbReference type="EMBL" id="GJT44402.1"/>
    </source>
</evidence>
<gene>
    <name evidence="2" type="ORF">Tco_0953117</name>
</gene>
<name>A0ABQ5E194_9ASTR</name>
<accession>A0ABQ5E194</accession>
<dbReference type="PANTHER" id="PTHR33067:SF9">
    <property type="entry name" value="RNA-DIRECTED DNA POLYMERASE"/>
    <property type="match status" value="1"/>
</dbReference>
<sequence length="272" mass="30937">MEWFEIAIFKHQEKINDRMEEMFKLLKELTASRTPEKVLIREEARHPITKPVNSISLIRIEEEKNVKDDEVVNEIVLEPDGSDAAVPPKEVDKVNGAENRTEDEPVRSADELVETPSSQNVGYYLKHKINEKFIEGLVENQRFNESLLATRVGKMKQKTYNLLLMGPMHDAILKKKIPKNEDIGGNFEIPCNVGGLKHTDALSDVNVMPLSIYNKLTDERPVEIDIRLSLASHSYIYPLGIAEDVLVEVVGYVYPVNFVILDIKKDEKVPSS</sequence>
<keyword evidence="3" id="KW-1185">Reference proteome</keyword>
<organism evidence="2 3">
    <name type="scientific">Tanacetum coccineum</name>
    <dbReference type="NCBI Taxonomy" id="301880"/>
    <lineage>
        <taxon>Eukaryota</taxon>
        <taxon>Viridiplantae</taxon>
        <taxon>Streptophyta</taxon>
        <taxon>Embryophyta</taxon>
        <taxon>Tracheophyta</taxon>
        <taxon>Spermatophyta</taxon>
        <taxon>Magnoliopsida</taxon>
        <taxon>eudicotyledons</taxon>
        <taxon>Gunneridae</taxon>
        <taxon>Pentapetalae</taxon>
        <taxon>asterids</taxon>
        <taxon>campanulids</taxon>
        <taxon>Asterales</taxon>
        <taxon>Asteraceae</taxon>
        <taxon>Asteroideae</taxon>
        <taxon>Anthemideae</taxon>
        <taxon>Anthemidinae</taxon>
        <taxon>Tanacetum</taxon>
    </lineage>
</organism>
<protein>
    <submittedName>
        <fullName evidence="2">Uncharacterized protein</fullName>
    </submittedName>
</protein>
<evidence type="ECO:0000256" key="1">
    <source>
        <dbReference type="SAM" id="MobiDB-lite"/>
    </source>
</evidence>
<reference evidence="2" key="1">
    <citation type="journal article" date="2022" name="Int. J. Mol. Sci.">
        <title>Draft Genome of Tanacetum Coccineum: Genomic Comparison of Closely Related Tanacetum-Family Plants.</title>
        <authorList>
            <person name="Yamashiro T."/>
            <person name="Shiraishi A."/>
            <person name="Nakayama K."/>
            <person name="Satake H."/>
        </authorList>
    </citation>
    <scope>NUCLEOTIDE SEQUENCE</scope>
</reference>
<comment type="caution">
    <text evidence="2">The sequence shown here is derived from an EMBL/GenBank/DDBJ whole genome shotgun (WGS) entry which is preliminary data.</text>
</comment>
<dbReference type="EMBL" id="BQNB010015810">
    <property type="protein sequence ID" value="GJT44402.1"/>
    <property type="molecule type" value="Genomic_DNA"/>
</dbReference>
<proteinExistence type="predicted"/>
<feature type="region of interest" description="Disordered" evidence="1">
    <location>
        <begin position="78"/>
        <end position="112"/>
    </location>
</feature>
<feature type="compositionally biased region" description="Basic and acidic residues" evidence="1">
    <location>
        <begin position="89"/>
        <end position="110"/>
    </location>
</feature>